<organism evidence="1 2">
    <name type="scientific">Streptomyces pulveraceus</name>
    <dbReference type="NCBI Taxonomy" id="68258"/>
    <lineage>
        <taxon>Bacteria</taxon>
        <taxon>Bacillati</taxon>
        <taxon>Actinomycetota</taxon>
        <taxon>Actinomycetes</taxon>
        <taxon>Kitasatosporales</taxon>
        <taxon>Streptomycetaceae</taxon>
        <taxon>Streptomyces</taxon>
    </lineage>
</organism>
<dbReference type="SUPFAM" id="SSF88659">
    <property type="entry name" value="Sigma3 and sigma4 domains of RNA polymerase sigma factors"/>
    <property type="match status" value="1"/>
</dbReference>
<gene>
    <name evidence="1" type="ORF">ACFP1B_13905</name>
</gene>
<protein>
    <submittedName>
        <fullName evidence="1">Uncharacterized protein</fullName>
    </submittedName>
</protein>
<dbReference type="RefSeq" id="WP_344514706.1">
    <property type="nucleotide sequence ID" value="NZ_BAAATU010000031.1"/>
</dbReference>
<sequence length="112" mass="12382">MAAALDTVARQWDRYLRCAQPAADAWRQLTVEIDARSHGTEGSDPALTRLYHSLPHDTADAAVLRWQVRLTPTAIADLMGIDLPSVAVLLLAAQRHLPAMTLEQLEDHTPHL</sequence>
<comment type="caution">
    <text evidence="1">The sequence shown here is derived from an EMBL/GenBank/DDBJ whole genome shotgun (WGS) entry which is preliminary data.</text>
</comment>
<proteinExistence type="predicted"/>
<reference evidence="2" key="1">
    <citation type="journal article" date="2019" name="Int. J. Syst. Evol. Microbiol.">
        <title>The Global Catalogue of Microorganisms (GCM) 10K type strain sequencing project: providing services to taxonomists for standard genome sequencing and annotation.</title>
        <authorList>
            <consortium name="The Broad Institute Genomics Platform"/>
            <consortium name="The Broad Institute Genome Sequencing Center for Infectious Disease"/>
            <person name="Wu L."/>
            <person name="Ma J."/>
        </authorList>
    </citation>
    <scope>NUCLEOTIDE SEQUENCE [LARGE SCALE GENOMIC DNA]</scope>
    <source>
        <strain evidence="2">JCM 4147</strain>
    </source>
</reference>
<dbReference type="EMBL" id="JBHSPU010000013">
    <property type="protein sequence ID" value="MFC5914518.1"/>
    <property type="molecule type" value="Genomic_DNA"/>
</dbReference>
<accession>A0ABW1GK42</accession>
<dbReference type="InterPro" id="IPR013324">
    <property type="entry name" value="RNA_pol_sigma_r3/r4-like"/>
</dbReference>
<name>A0ABW1GK42_9ACTN</name>
<keyword evidence="2" id="KW-1185">Reference proteome</keyword>
<evidence type="ECO:0000313" key="1">
    <source>
        <dbReference type="EMBL" id="MFC5914518.1"/>
    </source>
</evidence>
<dbReference type="Proteomes" id="UP001596200">
    <property type="component" value="Unassembled WGS sequence"/>
</dbReference>
<evidence type="ECO:0000313" key="2">
    <source>
        <dbReference type="Proteomes" id="UP001596200"/>
    </source>
</evidence>